<evidence type="ECO:0000313" key="1">
    <source>
        <dbReference type="EMBL" id="RAZ72767.1"/>
    </source>
</evidence>
<proteinExistence type="predicted"/>
<dbReference type="AlphaFoldDB" id="A0A365KI17"/>
<comment type="caution">
    <text evidence="1">The sequence shown here is derived from an EMBL/GenBank/DDBJ whole genome shotgun (WGS) entry which is preliminary data.</text>
</comment>
<reference evidence="1 2" key="1">
    <citation type="submission" date="2018-06" db="EMBL/GenBank/DDBJ databases">
        <title>The draft genome sequences of strains SCU63 and S1.</title>
        <authorList>
            <person name="Gan L."/>
        </authorList>
    </citation>
    <scope>NUCLEOTIDE SEQUENCE [LARGE SCALE GENOMIC DNA]</scope>
    <source>
        <strain evidence="1 2">SCU63</strain>
    </source>
</reference>
<sequence length="129" mass="15501">MDIYEALKELSWKKRMYFDWRHDLSYNQNKEKESEEEIMRKLAVKSFNEYIKWERTPQYLRLLSLFLESKFANDLEKVYKMTAERAVADDADEKSIKLLLQIQKEIRTFNKAASNTKPSTSDSFDDLEL</sequence>
<dbReference type="EMBL" id="QLZR01000014">
    <property type="protein sequence ID" value="RAZ72767.1"/>
    <property type="molecule type" value="Genomic_DNA"/>
</dbReference>
<dbReference type="RefSeq" id="WP_112225099.1">
    <property type="nucleotide sequence ID" value="NZ_CP047673.1"/>
</dbReference>
<name>A0A365KI17_9BACL</name>
<dbReference type="Proteomes" id="UP000251002">
    <property type="component" value="Unassembled WGS sequence"/>
</dbReference>
<keyword evidence="2" id="KW-1185">Reference proteome</keyword>
<organism evidence="1 2">
    <name type="scientific">Planococcus halotolerans</name>
    <dbReference type="NCBI Taxonomy" id="2233542"/>
    <lineage>
        <taxon>Bacteria</taxon>
        <taxon>Bacillati</taxon>
        <taxon>Bacillota</taxon>
        <taxon>Bacilli</taxon>
        <taxon>Bacillales</taxon>
        <taxon>Caryophanaceae</taxon>
        <taxon>Planococcus</taxon>
    </lineage>
</organism>
<protein>
    <submittedName>
        <fullName evidence="1">Uncharacterized protein</fullName>
    </submittedName>
</protein>
<gene>
    <name evidence="1" type="ORF">DP120_18215</name>
</gene>
<accession>A0A365KI17</accession>
<evidence type="ECO:0000313" key="2">
    <source>
        <dbReference type="Proteomes" id="UP000251002"/>
    </source>
</evidence>